<dbReference type="EMBL" id="CP029463">
    <property type="protein sequence ID" value="AWM12489.1"/>
    <property type="molecule type" value="Genomic_DNA"/>
</dbReference>
<gene>
    <name evidence="2" type="ORF">DI487_00405</name>
</gene>
<dbReference type="PROSITE" id="PS51352">
    <property type="entry name" value="THIOREDOXIN_2"/>
    <property type="match status" value="1"/>
</dbReference>
<dbReference type="KEGG" id="fse:DI487_00405"/>
<dbReference type="Pfam" id="PF13905">
    <property type="entry name" value="Thioredoxin_8"/>
    <property type="match status" value="1"/>
</dbReference>
<evidence type="ECO:0000313" key="3">
    <source>
        <dbReference type="Proteomes" id="UP000245429"/>
    </source>
</evidence>
<name>A0A2U8QQZ0_9FLAO</name>
<reference evidence="2 3" key="1">
    <citation type="submission" date="2018-05" db="EMBL/GenBank/DDBJ databases">
        <title>Flavobacterium sp. MEBiC07310.</title>
        <authorList>
            <person name="Baek K."/>
        </authorList>
    </citation>
    <scope>NUCLEOTIDE SEQUENCE [LARGE SCALE GENOMIC DNA]</scope>
    <source>
        <strain evidence="2 3">MEBiC07310</strain>
    </source>
</reference>
<evidence type="ECO:0000259" key="1">
    <source>
        <dbReference type="PROSITE" id="PS51352"/>
    </source>
</evidence>
<evidence type="ECO:0000313" key="2">
    <source>
        <dbReference type="EMBL" id="AWM12489.1"/>
    </source>
</evidence>
<accession>A0A2U8QQZ0</accession>
<dbReference type="InterPro" id="IPR013766">
    <property type="entry name" value="Thioredoxin_domain"/>
</dbReference>
<dbReference type="SUPFAM" id="SSF52833">
    <property type="entry name" value="Thioredoxin-like"/>
    <property type="match status" value="1"/>
</dbReference>
<protein>
    <recommendedName>
        <fullName evidence="1">Thioredoxin domain-containing protein</fullName>
    </recommendedName>
</protein>
<dbReference type="InterPro" id="IPR012336">
    <property type="entry name" value="Thioredoxin-like_fold"/>
</dbReference>
<keyword evidence="3" id="KW-1185">Reference proteome</keyword>
<proteinExistence type="predicted"/>
<dbReference type="OrthoDB" id="1146847at2"/>
<organism evidence="2 3">
    <name type="scientific">Flavobacterium sediminis</name>
    <dbReference type="NCBI Taxonomy" id="2201181"/>
    <lineage>
        <taxon>Bacteria</taxon>
        <taxon>Pseudomonadati</taxon>
        <taxon>Bacteroidota</taxon>
        <taxon>Flavobacteriia</taxon>
        <taxon>Flavobacteriales</taxon>
        <taxon>Flavobacteriaceae</taxon>
        <taxon>Flavobacterium</taxon>
    </lineage>
</organism>
<dbReference type="RefSeq" id="WP_109567898.1">
    <property type="nucleotide sequence ID" value="NZ_CP029463.1"/>
</dbReference>
<sequence length="468" mass="55175">MIKKYLLYLLTPSVLLSTFFTSCEKVFEPDNYVAYFGGEIINPQSTFVLFMKDGKVLDTLFLDKKNRFYKKFDSLTPGLYTFKCEPEYQYIYFEKNDSLMIRLNAFDFDNSLAFCGRGEEKNNFLIDLYLRNDRDKDKLFEAIDYNLNDFEHLIDSSYSSKKAFYLKRRAQIGWGSGFDSIAKASLDFNHYMKKEIYPFAHQFKTGEQVYEKLPENYYNYRKSLYYNNKNLTNFSPFIKYISALLSNITYSKNGGKFNENSLENNILKLNIADTLVKDHQIKNVILNNIAYMYLLEDQNMYNNKKFIDRYLELSTDKEQQKEVREISEAVQKLIIGKRLPDVHLVDQQNRTVPVEELTQNKETVIFFWTTNAESHLKSSHGKIAELKKRFPAVNFVAININDSEENWKKALKNFQLDQINEYKSTDFSDIKKKWVITKVHRVIVLNSDGTIKNGFANLFDINFHKNLQ</sequence>
<dbReference type="InterPro" id="IPR036249">
    <property type="entry name" value="Thioredoxin-like_sf"/>
</dbReference>
<dbReference type="Proteomes" id="UP000245429">
    <property type="component" value="Chromosome"/>
</dbReference>
<dbReference type="AlphaFoldDB" id="A0A2U8QQZ0"/>
<feature type="domain" description="Thioredoxin" evidence="1">
    <location>
        <begin position="333"/>
        <end position="468"/>
    </location>
</feature>
<dbReference type="Gene3D" id="3.40.30.10">
    <property type="entry name" value="Glutaredoxin"/>
    <property type="match status" value="1"/>
</dbReference>
<dbReference type="PROSITE" id="PS51257">
    <property type="entry name" value="PROKAR_LIPOPROTEIN"/>
    <property type="match status" value="1"/>
</dbReference>